<evidence type="ECO:0000256" key="1">
    <source>
        <dbReference type="SAM" id="MobiDB-lite"/>
    </source>
</evidence>
<dbReference type="Pfam" id="PF26099">
    <property type="entry name" value="DUF8034"/>
    <property type="match status" value="1"/>
</dbReference>
<dbReference type="AlphaFoldDB" id="A0A4R6KNC9"/>
<dbReference type="EMBL" id="SNWQ01000002">
    <property type="protein sequence ID" value="TDO52486.1"/>
    <property type="molecule type" value="Genomic_DNA"/>
</dbReference>
<reference evidence="2 3" key="1">
    <citation type="submission" date="2019-03" db="EMBL/GenBank/DDBJ databases">
        <title>Genomic Encyclopedia of Type Strains, Phase III (KMG-III): the genomes of soil and plant-associated and newly described type strains.</title>
        <authorList>
            <person name="Whitman W."/>
        </authorList>
    </citation>
    <scope>NUCLEOTIDE SEQUENCE [LARGE SCALE GENOMIC DNA]</scope>
    <source>
        <strain evidence="2 3">VKM Ac-2527</strain>
    </source>
</reference>
<organism evidence="2 3">
    <name type="scientific">Kribbella caucasensis</name>
    <dbReference type="NCBI Taxonomy" id="2512215"/>
    <lineage>
        <taxon>Bacteria</taxon>
        <taxon>Bacillati</taxon>
        <taxon>Actinomycetota</taxon>
        <taxon>Actinomycetes</taxon>
        <taxon>Propionibacteriales</taxon>
        <taxon>Kribbellaceae</taxon>
        <taxon>Kribbella</taxon>
    </lineage>
</organism>
<feature type="compositionally biased region" description="Pro residues" evidence="1">
    <location>
        <begin position="604"/>
        <end position="616"/>
    </location>
</feature>
<feature type="region of interest" description="Disordered" evidence="1">
    <location>
        <begin position="598"/>
        <end position="617"/>
    </location>
</feature>
<evidence type="ECO:0000313" key="3">
    <source>
        <dbReference type="Proteomes" id="UP000295388"/>
    </source>
</evidence>
<feature type="region of interest" description="Disordered" evidence="1">
    <location>
        <begin position="1"/>
        <end position="25"/>
    </location>
</feature>
<dbReference type="Proteomes" id="UP000295388">
    <property type="component" value="Unassembled WGS sequence"/>
</dbReference>
<dbReference type="InterPro" id="IPR058347">
    <property type="entry name" value="DUF8034"/>
</dbReference>
<protein>
    <submittedName>
        <fullName evidence="2">Uncharacterized protein</fullName>
    </submittedName>
</protein>
<gene>
    <name evidence="2" type="ORF">EV643_102325</name>
</gene>
<accession>A0A4R6KNC9</accession>
<name>A0A4R6KNC9_9ACTN</name>
<keyword evidence="3" id="KW-1185">Reference proteome</keyword>
<sequence>MTTMTSSSRVTAAVPGTVTPPPTVVAQTPVGSPPAWAIMQRRLFDVMDEGWWLFRERYCLPDGSLRYSGPVASRDGADDFYEAFVNWPVLYQLGGADDLIDVAKWHWEGVTRQLTDLGFLVDEFERGYDWFHIGESMIFFYSLCAADPGDEEFRERAYRFAELYLPGSPAGNYDAATKTIRAPHNGGSGPRWGISDEWRSYGADLTNMRIFGLPLPGVPGIQTWDDLKDPAKADLMGAEMIRRLGAGDVAVNLAATTLTANAWLYDHNDRFAAWTLEYLDAWQQRAAANGGLLPDNVGPSGEVGELHDGRWYGGNYGWNWPHGVYSVGSAACIAALNGVLLTGDSSRLDIARKLLDHLYERGTIGAVDETEMSIRDRWQAELGEDCATPTLLIPNRHGDDGWSDYQPPQLGLPTWLWQASFESSDRERLRQLRERSGYDWRTVRDFRNKEDAGHEAPWLAYLAGDNPGYPEAMLGVALSQVQRRMDLMAVDTTDPAEMNIHHWQRHNPVATEALLQLTTGTPQLLYNGGLLPLRVLYLDPERGRPGLPADVAALVDTVESDRTGLQLVNLSATQTRRVIVQAGSFGTDRIDEAVVTTAKGDYPGPSPAYTSPPPTPGTETIVVGGNRLEVTMPPGRTIRLELELTRNAYQAAHVALPAD</sequence>
<proteinExistence type="predicted"/>
<comment type="caution">
    <text evidence="2">The sequence shown here is derived from an EMBL/GenBank/DDBJ whole genome shotgun (WGS) entry which is preliminary data.</text>
</comment>
<evidence type="ECO:0000313" key="2">
    <source>
        <dbReference type="EMBL" id="TDO52486.1"/>
    </source>
</evidence>